<feature type="compositionally biased region" description="Basic and acidic residues" evidence="4">
    <location>
        <begin position="20"/>
        <end position="30"/>
    </location>
</feature>
<dbReference type="GO" id="GO:0015031">
    <property type="term" value="P:protein transport"/>
    <property type="evidence" value="ECO:0007669"/>
    <property type="project" value="UniProtKB-KW"/>
</dbReference>
<gene>
    <name evidence="6" type="ORF">FCM35_KLT03915</name>
</gene>
<dbReference type="GO" id="GO:0006887">
    <property type="term" value="P:exocytosis"/>
    <property type="evidence" value="ECO:0007669"/>
    <property type="project" value="UniProtKB-KW"/>
</dbReference>
<dbReference type="EMBL" id="SWLB01000013">
    <property type="protein sequence ID" value="KAF3330561.1"/>
    <property type="molecule type" value="Genomic_DNA"/>
</dbReference>
<protein>
    <recommendedName>
        <fullName evidence="3">Exocyst subunit Exo70 family protein</fullName>
    </recommendedName>
</protein>
<comment type="caution">
    <text evidence="6">The sequence shown here is derived from an EMBL/GenBank/DDBJ whole genome shotgun (WGS) entry which is preliminary data.</text>
</comment>
<dbReference type="InterPro" id="IPR016159">
    <property type="entry name" value="Cullin_repeat-like_dom_sf"/>
</dbReference>
<dbReference type="InterPro" id="IPR046364">
    <property type="entry name" value="Exo70_C"/>
</dbReference>
<dbReference type="Proteomes" id="UP000623129">
    <property type="component" value="Unassembled WGS sequence"/>
</dbReference>
<feature type="region of interest" description="Disordered" evidence="4">
    <location>
        <begin position="483"/>
        <end position="515"/>
    </location>
</feature>
<feature type="region of interest" description="Disordered" evidence="4">
    <location>
        <begin position="209"/>
        <end position="243"/>
    </location>
</feature>
<dbReference type="Gene3D" id="1.20.1280.170">
    <property type="entry name" value="Exocyst complex component Exo70"/>
    <property type="match status" value="1"/>
</dbReference>
<evidence type="ECO:0000256" key="3">
    <source>
        <dbReference type="RuleBase" id="RU365026"/>
    </source>
</evidence>
<dbReference type="InterPro" id="IPR004140">
    <property type="entry name" value="Exo70"/>
</dbReference>
<comment type="function">
    <text evidence="3">Component of the exocyst complex.</text>
</comment>
<keyword evidence="3" id="KW-0268">Exocytosis</keyword>
<sequence>MEKNGNPVLPQKFSSFSSSAREEKLRESDRNLSLGNIKLEYNAKKELDLAKTQIKEEDEEGENADEERKHEDASHGEESNPPAENEPDFATLSEEVDQFLASLANTEKSDEVPEIPESVIEKFLNVVEKTLKKYDNEDEKWLPEHDDLPLLPAIGRVMHLTTETEKYYADPKYAHAMNHAGGILHLSMAFLEEEFYLLLLEDPHVDSHRTSSFGRNHESDRCVLPPSSAAEGEGESKEPSFPYPSETIERLREIATMMISAGYITECCQIFSIARRNAFESSLSLLGFERPSIDDLVRMAWEPLEGEIATWIKAFKHALTKGFPCERDLADKVFNDNKKIAAEFFSNLVSETILHLLNFPEAMFMTKCSAEKLFKMLDIYEALKDSEIAIESFFPEGDVKDGEEDPTASYKLDLKSEVAAVRSHIGELAKAIFCELERSIKADSTKNPVPGGAVHPLTRYVMNYLKYVCAYKNTLEEIFREHDKTSCDDDEKPEKGNDNNNHHHHNNNNNNSDNPFAAQLVEVMDLLNSNLDTKSKLYKDISLSHIFLMNNGRYIVQKIKGSEASALLGETWIRNRSADVRNYHKSYQRETWSKLLACLKNDGLVVKGNVQKPVLKERFKSFNSMFEEIHRTQSTWVVSDEQLKSELRVSIQAVVVQAYRSFKGRFEQTFRDLRQTEKYIKFSVEDLEKYVDELFEGNPASMVRRR</sequence>
<dbReference type="PANTHER" id="PTHR12542:SF127">
    <property type="entry name" value="EXOCYST COMPLEX COMPONENT EXO70C1"/>
    <property type="match status" value="1"/>
</dbReference>
<name>A0A833R669_9POAL</name>
<dbReference type="AlphaFoldDB" id="A0A833R669"/>
<dbReference type="Pfam" id="PF03081">
    <property type="entry name" value="Exo70_C"/>
    <property type="match status" value="1"/>
</dbReference>
<evidence type="ECO:0000313" key="7">
    <source>
        <dbReference type="Proteomes" id="UP000623129"/>
    </source>
</evidence>
<dbReference type="GO" id="GO:0000145">
    <property type="term" value="C:exocyst"/>
    <property type="evidence" value="ECO:0007669"/>
    <property type="project" value="InterPro"/>
</dbReference>
<accession>A0A833R669</accession>
<dbReference type="SUPFAM" id="SSF74788">
    <property type="entry name" value="Cullin repeat-like"/>
    <property type="match status" value="1"/>
</dbReference>
<keyword evidence="7" id="KW-1185">Reference proteome</keyword>
<evidence type="ECO:0000259" key="5">
    <source>
        <dbReference type="Pfam" id="PF03081"/>
    </source>
</evidence>
<reference evidence="6" key="1">
    <citation type="submission" date="2020-01" db="EMBL/GenBank/DDBJ databases">
        <title>Genome sequence of Kobresia littledalei, the first chromosome-level genome in the family Cyperaceae.</title>
        <authorList>
            <person name="Qu G."/>
        </authorList>
    </citation>
    <scope>NUCLEOTIDE SEQUENCE</scope>
    <source>
        <strain evidence="6">C.B.Clarke</strain>
        <tissue evidence="6">Leaf</tissue>
    </source>
</reference>
<dbReference type="PANTHER" id="PTHR12542">
    <property type="entry name" value="EXOCYST COMPLEX PROTEIN EXO70"/>
    <property type="match status" value="1"/>
</dbReference>
<dbReference type="OrthoDB" id="1922221at2759"/>
<feature type="domain" description="Exocyst complex subunit Exo70 C-terminal" evidence="5">
    <location>
        <begin position="310"/>
        <end position="692"/>
    </location>
</feature>
<comment type="similarity">
    <text evidence="1 3">Belongs to the EXO70 family.</text>
</comment>
<feature type="region of interest" description="Disordered" evidence="4">
    <location>
        <begin position="1"/>
        <end position="88"/>
    </location>
</feature>
<evidence type="ECO:0000256" key="4">
    <source>
        <dbReference type="SAM" id="MobiDB-lite"/>
    </source>
</evidence>
<feature type="compositionally biased region" description="Basic and acidic residues" evidence="4">
    <location>
        <begin position="209"/>
        <end position="221"/>
    </location>
</feature>
<feature type="compositionally biased region" description="Acidic residues" evidence="4">
    <location>
        <begin position="56"/>
        <end position="65"/>
    </location>
</feature>
<evidence type="ECO:0000313" key="6">
    <source>
        <dbReference type="EMBL" id="KAF3330561.1"/>
    </source>
</evidence>
<evidence type="ECO:0000256" key="2">
    <source>
        <dbReference type="ARBA" id="ARBA00022448"/>
    </source>
</evidence>
<keyword evidence="3" id="KW-0653">Protein transport</keyword>
<keyword evidence="2 3" id="KW-0813">Transport</keyword>
<feature type="compositionally biased region" description="Basic and acidic residues" evidence="4">
    <location>
        <begin position="41"/>
        <end position="55"/>
    </location>
</feature>
<feature type="compositionally biased region" description="Basic and acidic residues" evidence="4">
    <location>
        <begin position="66"/>
        <end position="78"/>
    </location>
</feature>
<proteinExistence type="inferred from homology"/>
<dbReference type="GO" id="GO:0005546">
    <property type="term" value="F:phosphatidylinositol-4,5-bisphosphate binding"/>
    <property type="evidence" value="ECO:0007669"/>
    <property type="project" value="InterPro"/>
</dbReference>
<evidence type="ECO:0000256" key="1">
    <source>
        <dbReference type="ARBA" id="ARBA00006756"/>
    </source>
</evidence>
<feature type="compositionally biased region" description="Basic and acidic residues" evidence="4">
    <location>
        <begin position="483"/>
        <end position="501"/>
    </location>
</feature>
<organism evidence="6 7">
    <name type="scientific">Carex littledalei</name>
    <dbReference type="NCBI Taxonomy" id="544730"/>
    <lineage>
        <taxon>Eukaryota</taxon>
        <taxon>Viridiplantae</taxon>
        <taxon>Streptophyta</taxon>
        <taxon>Embryophyta</taxon>
        <taxon>Tracheophyta</taxon>
        <taxon>Spermatophyta</taxon>
        <taxon>Magnoliopsida</taxon>
        <taxon>Liliopsida</taxon>
        <taxon>Poales</taxon>
        <taxon>Cyperaceae</taxon>
        <taxon>Cyperoideae</taxon>
        <taxon>Cariceae</taxon>
        <taxon>Carex</taxon>
        <taxon>Carex subgen. Euthyceras</taxon>
    </lineage>
</organism>